<dbReference type="AlphaFoldDB" id="A0AB34FUA0"/>
<gene>
    <name evidence="2" type="ORF">O9K51_05492</name>
</gene>
<sequence>MASESDVDAAFANTFVLRGDDADGKASALQVFGATDLPRKKRAHHKSRRGCAACKRRRVKRKERCVRSPVDDDQLSPTISQPRAHLGAQGDEQITLLHLELFHHWQNETRPTLAFPEVWPAVLQRAFDEEFVMSTVLCLAATHLTALRPESAKYSHAATRLLSKSLRLLRQNLSRPFTKETCDSIVGAAILVNYISWSHLDFLDGQHDANATLDLSQDQLFLLSPGVLQVFFQAMPTFITEKSDFLAVVNQHPRLNIEEALQARAVDPTRFVQRFMEMYDSPRYQTCGVTRSETTPCHPSLHVHSWRFLLTPENGPSWNDSLPMRHGDAERAAHGLRLAAKSLRSKNDPALADKNHAAVVVNTYCDAATPPLPSEDSSRAAYELVVRRLSTLLSCLSQPLANDSGERGVAMPSRADVQRFFFAFPILCSGTFARMAVDGDSRALLVLFHFYHAARRLLNSGEGWWAAERSRTLEALLLRELNSRGLSVCLRGNEARGA</sequence>
<evidence type="ECO:0000313" key="2">
    <source>
        <dbReference type="EMBL" id="KAJ6441941.1"/>
    </source>
</evidence>
<dbReference type="PANTHER" id="PTHR47784:SF5">
    <property type="entry name" value="STEROL UPTAKE CONTROL PROTEIN 2"/>
    <property type="match status" value="1"/>
</dbReference>
<keyword evidence="3" id="KW-1185">Reference proteome</keyword>
<dbReference type="EMBL" id="JAQHRD010000004">
    <property type="protein sequence ID" value="KAJ6441941.1"/>
    <property type="molecule type" value="Genomic_DNA"/>
</dbReference>
<proteinExistence type="predicted"/>
<keyword evidence="1" id="KW-0539">Nucleus</keyword>
<evidence type="ECO:0000313" key="3">
    <source>
        <dbReference type="Proteomes" id="UP001163105"/>
    </source>
</evidence>
<dbReference type="GO" id="GO:0001228">
    <property type="term" value="F:DNA-binding transcription activator activity, RNA polymerase II-specific"/>
    <property type="evidence" value="ECO:0007669"/>
    <property type="project" value="TreeGrafter"/>
</dbReference>
<organism evidence="2 3">
    <name type="scientific">Purpureocillium lavendulum</name>
    <dbReference type="NCBI Taxonomy" id="1247861"/>
    <lineage>
        <taxon>Eukaryota</taxon>
        <taxon>Fungi</taxon>
        <taxon>Dikarya</taxon>
        <taxon>Ascomycota</taxon>
        <taxon>Pezizomycotina</taxon>
        <taxon>Sordariomycetes</taxon>
        <taxon>Hypocreomycetidae</taxon>
        <taxon>Hypocreales</taxon>
        <taxon>Ophiocordycipitaceae</taxon>
        <taxon>Purpureocillium</taxon>
    </lineage>
</organism>
<dbReference type="InterPro" id="IPR021858">
    <property type="entry name" value="Fun_TF"/>
</dbReference>
<comment type="caution">
    <text evidence="2">The sequence shown here is derived from an EMBL/GenBank/DDBJ whole genome shotgun (WGS) entry which is preliminary data.</text>
</comment>
<reference evidence="2" key="1">
    <citation type="submission" date="2023-01" db="EMBL/GenBank/DDBJ databases">
        <title>The growth and conidiation of Purpureocillium lavendulum are regulated by nitrogen source and histone H3K14 acetylation.</title>
        <authorList>
            <person name="Tang P."/>
            <person name="Han J."/>
            <person name="Zhang C."/>
            <person name="Tang P."/>
            <person name="Qi F."/>
            <person name="Zhang K."/>
            <person name="Liang L."/>
        </authorList>
    </citation>
    <scope>NUCLEOTIDE SEQUENCE</scope>
    <source>
        <strain evidence="2">YMF1.00683</strain>
    </source>
</reference>
<dbReference type="PANTHER" id="PTHR47784">
    <property type="entry name" value="STEROL UPTAKE CONTROL PROTEIN 2"/>
    <property type="match status" value="1"/>
</dbReference>
<dbReference type="Proteomes" id="UP001163105">
    <property type="component" value="Unassembled WGS sequence"/>
</dbReference>
<evidence type="ECO:0000256" key="1">
    <source>
        <dbReference type="ARBA" id="ARBA00023242"/>
    </source>
</evidence>
<name>A0AB34FUA0_9HYPO</name>
<accession>A0AB34FUA0</accession>
<protein>
    <submittedName>
        <fullName evidence="2">C6 transcription factor</fullName>
    </submittedName>
</protein>
<dbReference type="Pfam" id="PF11951">
    <property type="entry name" value="Fungal_trans_2"/>
    <property type="match status" value="1"/>
</dbReference>
<dbReference type="InterPro" id="IPR053157">
    <property type="entry name" value="Sterol_Uptake_Regulator"/>
</dbReference>